<dbReference type="Proteomes" id="UP000480556">
    <property type="component" value="Unassembled WGS sequence"/>
</dbReference>
<proteinExistence type="predicted"/>
<dbReference type="EMBL" id="WITK01000004">
    <property type="protein sequence ID" value="MQW91551.1"/>
    <property type="molecule type" value="Genomic_DNA"/>
</dbReference>
<feature type="compositionally biased region" description="Polar residues" evidence="1">
    <location>
        <begin position="53"/>
        <end position="62"/>
    </location>
</feature>
<gene>
    <name evidence="3" type="ORF">GFH30_05665</name>
    <name evidence="2" type="ORF">GHJ48_03920</name>
</gene>
<name>A0A5Q0P2E4_9GAMM</name>
<feature type="compositionally biased region" description="Basic and acidic residues" evidence="1">
    <location>
        <begin position="33"/>
        <end position="51"/>
    </location>
</feature>
<dbReference type="Proteomes" id="UP000327478">
    <property type="component" value="Chromosome"/>
</dbReference>
<dbReference type="EMBL" id="CP045650">
    <property type="protein sequence ID" value="QGA10906.1"/>
    <property type="molecule type" value="Genomic_DNA"/>
</dbReference>
<organism evidence="2 5">
    <name type="scientific">Acinetobacter wanghuae</name>
    <dbReference type="NCBI Taxonomy" id="2662362"/>
    <lineage>
        <taxon>Bacteria</taxon>
        <taxon>Pseudomonadati</taxon>
        <taxon>Pseudomonadota</taxon>
        <taxon>Gammaproteobacteria</taxon>
        <taxon>Moraxellales</taxon>
        <taxon>Moraxellaceae</taxon>
        <taxon>Acinetobacter</taxon>
    </lineage>
</organism>
<keyword evidence="4" id="KW-1185">Reference proteome</keyword>
<dbReference type="AlphaFoldDB" id="A0A5Q0P2E4"/>
<evidence type="ECO:0000256" key="1">
    <source>
        <dbReference type="SAM" id="MobiDB-lite"/>
    </source>
</evidence>
<protein>
    <submittedName>
        <fullName evidence="2">Uncharacterized protein</fullName>
    </submittedName>
</protein>
<evidence type="ECO:0000313" key="5">
    <source>
        <dbReference type="Proteomes" id="UP000480556"/>
    </source>
</evidence>
<reference evidence="4 5" key="1">
    <citation type="submission" date="2019-10" db="EMBL/GenBank/DDBJ databases">
        <authorList>
            <person name="Dong K."/>
        </authorList>
    </citation>
    <scope>NUCLEOTIDE SEQUENCE [LARGE SCALE GENOMIC DNA]</scope>
    <source>
        <strain evidence="4">dk386</strain>
        <strain evidence="3">Dk386</strain>
        <strain evidence="5">dk771</strain>
        <strain evidence="2">Dk771</strain>
    </source>
</reference>
<dbReference type="RefSeq" id="WP_153371302.1">
    <property type="nucleotide sequence ID" value="NZ_CP045650.1"/>
</dbReference>
<feature type="region of interest" description="Disordered" evidence="1">
    <location>
        <begin position="33"/>
        <end position="62"/>
    </location>
</feature>
<accession>A0A5Q0P2E4</accession>
<evidence type="ECO:0000313" key="3">
    <source>
        <dbReference type="EMBL" id="QGA10906.1"/>
    </source>
</evidence>
<sequence length="106" mass="12139">MAINAVQAGDRITMDSNPFNVFGANNGVAEQKSYWEKQREEERKREEDKKRYQSSTGTNYQYNLNNAVDRNNYSIDLDAQRRDQMSLNPTRSLDRGIGQFGGGIID</sequence>
<evidence type="ECO:0000313" key="2">
    <source>
        <dbReference type="EMBL" id="MQW91551.1"/>
    </source>
</evidence>
<evidence type="ECO:0000313" key="4">
    <source>
        <dbReference type="Proteomes" id="UP000327478"/>
    </source>
</evidence>